<gene>
    <name evidence="2" type="ORF">UY72_C0026G0001</name>
</gene>
<reference evidence="2 3" key="1">
    <citation type="journal article" date="2015" name="Nature">
        <title>rRNA introns, odd ribosomes, and small enigmatic genomes across a large radiation of phyla.</title>
        <authorList>
            <person name="Brown C.T."/>
            <person name="Hug L.A."/>
            <person name="Thomas B.C."/>
            <person name="Sharon I."/>
            <person name="Castelle C.J."/>
            <person name="Singh A."/>
            <person name="Wilkins M.J."/>
            <person name="Williams K.H."/>
            <person name="Banfield J.F."/>
        </authorList>
    </citation>
    <scope>NUCLEOTIDE SEQUENCE [LARGE SCALE GENOMIC DNA]</scope>
</reference>
<comment type="caution">
    <text evidence="2">The sequence shown here is derived from an EMBL/GenBank/DDBJ whole genome shotgun (WGS) entry which is preliminary data.</text>
</comment>
<evidence type="ECO:0000313" key="3">
    <source>
        <dbReference type="Proteomes" id="UP000034846"/>
    </source>
</evidence>
<protein>
    <submittedName>
        <fullName evidence="2">Uncharacterized protein</fullName>
    </submittedName>
</protein>
<dbReference type="EMBL" id="LCRD01000026">
    <property type="protein sequence ID" value="KKW30009.1"/>
    <property type="molecule type" value="Genomic_DNA"/>
</dbReference>
<evidence type="ECO:0000313" key="2">
    <source>
        <dbReference type="EMBL" id="KKW30009.1"/>
    </source>
</evidence>
<accession>A0A0G2AC34</accession>
<feature type="transmembrane region" description="Helical" evidence="1">
    <location>
        <begin position="25"/>
        <end position="44"/>
    </location>
</feature>
<dbReference type="Proteomes" id="UP000034846">
    <property type="component" value="Unassembled WGS sequence"/>
</dbReference>
<name>A0A0G2AC34_9BACT</name>
<proteinExistence type="predicted"/>
<sequence length="83" mass="9224">MLRICQKNRLGDDVSYMRMNNAQKVIITIWILCSVGGGVYSFLFAGADPIGALIVMLGTWLAFAIPMIILVMIWSEGSTSKRR</sequence>
<feature type="transmembrane region" description="Helical" evidence="1">
    <location>
        <begin position="50"/>
        <end position="74"/>
    </location>
</feature>
<keyword evidence="1" id="KW-1133">Transmembrane helix</keyword>
<dbReference type="AlphaFoldDB" id="A0A0G2AC34"/>
<keyword evidence="1" id="KW-0472">Membrane</keyword>
<organism evidence="2 3">
    <name type="scientific">Candidatus Uhrbacteria bacterium GW2011_GWD2_52_7</name>
    <dbReference type="NCBI Taxonomy" id="1618989"/>
    <lineage>
        <taxon>Bacteria</taxon>
        <taxon>Candidatus Uhriibacteriota</taxon>
    </lineage>
</organism>
<evidence type="ECO:0000256" key="1">
    <source>
        <dbReference type="SAM" id="Phobius"/>
    </source>
</evidence>
<keyword evidence="1" id="KW-0812">Transmembrane</keyword>